<proteinExistence type="predicted"/>
<feature type="compositionally biased region" description="Low complexity" evidence="1">
    <location>
        <begin position="154"/>
        <end position="173"/>
    </location>
</feature>
<keyword evidence="2" id="KW-0812">Transmembrane</keyword>
<sequence>MTPRASTIVWGFAIIIVSALVLTATLTDLRLPSFFERPSMLVVLVGAFGALLVVGAVVGGIISLARRRSGADAFGSTAGAGAYSGAYASPYQGAATGAGSFPSPPSAPAASAASASSAAQPTVPYGATPGGQPSGPFDRTQPVDGVAWMNAQADAAGGSGSRPSSPPASASGGSEEGDPTGTPVPPVEPGDDQLAIDDLRTPAPNDSNTDHQHDDAASGHEKPASRPDDQA</sequence>
<dbReference type="Proteomes" id="UP001321506">
    <property type="component" value="Unassembled WGS sequence"/>
</dbReference>
<gene>
    <name evidence="3" type="ORF">QF206_07755</name>
</gene>
<evidence type="ECO:0000256" key="2">
    <source>
        <dbReference type="SAM" id="Phobius"/>
    </source>
</evidence>
<keyword evidence="4" id="KW-1185">Reference proteome</keyword>
<protein>
    <recommendedName>
        <fullName evidence="5">DUF1049 domain-containing protein</fullName>
    </recommendedName>
</protein>
<dbReference type="RefSeq" id="WP_281488651.1">
    <property type="nucleotide sequence ID" value="NZ_JASATX010000003.1"/>
</dbReference>
<evidence type="ECO:0000313" key="3">
    <source>
        <dbReference type="EMBL" id="MDI2098857.1"/>
    </source>
</evidence>
<feature type="transmembrane region" description="Helical" evidence="2">
    <location>
        <begin position="39"/>
        <end position="65"/>
    </location>
</feature>
<feature type="transmembrane region" description="Helical" evidence="2">
    <location>
        <begin position="7"/>
        <end position="27"/>
    </location>
</feature>
<reference evidence="3 4" key="1">
    <citation type="submission" date="2023-04" db="EMBL/GenBank/DDBJ databases">
        <title>Klugiella caeni sp. nov. isolated from the sludge of biochemical tank.</title>
        <authorList>
            <person name="Geng K."/>
        </authorList>
    </citation>
    <scope>NUCLEOTIDE SEQUENCE [LARGE SCALE GENOMIC DNA]</scope>
    <source>
        <strain evidence="3 4">YN-L-19</strain>
    </source>
</reference>
<feature type="region of interest" description="Disordered" evidence="1">
    <location>
        <begin position="154"/>
        <end position="231"/>
    </location>
</feature>
<organism evidence="3 4">
    <name type="scientific">Ruicaihuangia caeni</name>
    <dbReference type="NCBI Taxonomy" id="3042517"/>
    <lineage>
        <taxon>Bacteria</taxon>
        <taxon>Bacillati</taxon>
        <taxon>Actinomycetota</taxon>
        <taxon>Actinomycetes</taxon>
        <taxon>Micrococcales</taxon>
        <taxon>Microbacteriaceae</taxon>
        <taxon>Ruicaihuangia</taxon>
    </lineage>
</organism>
<evidence type="ECO:0008006" key="5">
    <source>
        <dbReference type="Google" id="ProtNLM"/>
    </source>
</evidence>
<dbReference type="AlphaFoldDB" id="A0AAW6T541"/>
<dbReference type="EMBL" id="JASATX010000003">
    <property type="protein sequence ID" value="MDI2098857.1"/>
    <property type="molecule type" value="Genomic_DNA"/>
</dbReference>
<name>A0AAW6T541_9MICO</name>
<feature type="compositionally biased region" description="Basic and acidic residues" evidence="1">
    <location>
        <begin position="208"/>
        <end position="231"/>
    </location>
</feature>
<feature type="region of interest" description="Disordered" evidence="1">
    <location>
        <begin position="95"/>
        <end position="142"/>
    </location>
</feature>
<keyword evidence="2" id="KW-0472">Membrane</keyword>
<comment type="caution">
    <text evidence="3">The sequence shown here is derived from an EMBL/GenBank/DDBJ whole genome shotgun (WGS) entry which is preliminary data.</text>
</comment>
<evidence type="ECO:0000256" key="1">
    <source>
        <dbReference type="SAM" id="MobiDB-lite"/>
    </source>
</evidence>
<evidence type="ECO:0000313" key="4">
    <source>
        <dbReference type="Proteomes" id="UP001321506"/>
    </source>
</evidence>
<keyword evidence="2" id="KW-1133">Transmembrane helix</keyword>
<accession>A0AAW6T541</accession>
<feature type="compositionally biased region" description="Low complexity" evidence="1">
    <location>
        <begin position="108"/>
        <end position="119"/>
    </location>
</feature>